<evidence type="ECO:0000313" key="2">
    <source>
        <dbReference type="Proteomes" id="UP000077266"/>
    </source>
</evidence>
<reference evidence="1 2" key="1">
    <citation type="journal article" date="2016" name="Mol. Biol. Evol.">
        <title>Comparative Genomics of Early-Diverging Mushroom-Forming Fungi Provides Insights into the Origins of Lignocellulose Decay Capabilities.</title>
        <authorList>
            <person name="Nagy L.G."/>
            <person name="Riley R."/>
            <person name="Tritt A."/>
            <person name="Adam C."/>
            <person name="Daum C."/>
            <person name="Floudas D."/>
            <person name="Sun H."/>
            <person name="Yadav J.S."/>
            <person name="Pangilinan J."/>
            <person name="Larsson K.H."/>
            <person name="Matsuura K."/>
            <person name="Barry K."/>
            <person name="Labutti K."/>
            <person name="Kuo R."/>
            <person name="Ohm R.A."/>
            <person name="Bhattacharya S.S."/>
            <person name="Shirouzu T."/>
            <person name="Yoshinaga Y."/>
            <person name="Martin F.M."/>
            <person name="Grigoriev I.V."/>
            <person name="Hibbett D.S."/>
        </authorList>
    </citation>
    <scope>NUCLEOTIDE SEQUENCE [LARGE SCALE GENOMIC DNA]</scope>
    <source>
        <strain evidence="1 2">HHB12029</strain>
    </source>
</reference>
<gene>
    <name evidence="1" type="ORF">EXIGLDRAFT_736633</name>
</gene>
<dbReference type="EMBL" id="KV425970">
    <property type="protein sequence ID" value="KZV94610.1"/>
    <property type="molecule type" value="Genomic_DNA"/>
</dbReference>
<protein>
    <submittedName>
        <fullName evidence="1">Uncharacterized protein</fullName>
    </submittedName>
</protein>
<dbReference type="Proteomes" id="UP000077266">
    <property type="component" value="Unassembled WGS sequence"/>
</dbReference>
<proteinExistence type="predicted"/>
<accession>A0A165JBH9</accession>
<organism evidence="1 2">
    <name type="scientific">Exidia glandulosa HHB12029</name>
    <dbReference type="NCBI Taxonomy" id="1314781"/>
    <lineage>
        <taxon>Eukaryota</taxon>
        <taxon>Fungi</taxon>
        <taxon>Dikarya</taxon>
        <taxon>Basidiomycota</taxon>
        <taxon>Agaricomycotina</taxon>
        <taxon>Agaricomycetes</taxon>
        <taxon>Auriculariales</taxon>
        <taxon>Exidiaceae</taxon>
        <taxon>Exidia</taxon>
    </lineage>
</organism>
<sequence length="87" mass="9626">MRRTLSGIHASAFLEHLVVAVLRGRRLPLGRKPGSSSYHDPTPHLTTSPTCLYKIPHYDQSRNTLPSSFLSTVVTAMLCGVRAMIHD</sequence>
<keyword evidence="2" id="KW-1185">Reference proteome</keyword>
<name>A0A165JBH9_EXIGL</name>
<evidence type="ECO:0000313" key="1">
    <source>
        <dbReference type="EMBL" id="KZV94610.1"/>
    </source>
</evidence>
<dbReference type="InParanoid" id="A0A165JBH9"/>
<dbReference type="AlphaFoldDB" id="A0A165JBH9"/>